<evidence type="ECO:0000313" key="2">
    <source>
        <dbReference type="Proteomes" id="UP001172680"/>
    </source>
</evidence>
<proteinExistence type="predicted"/>
<gene>
    <name evidence="1" type="ORF">H2199_004065</name>
</gene>
<comment type="caution">
    <text evidence="1">The sequence shown here is derived from an EMBL/GenBank/DDBJ whole genome shotgun (WGS) entry which is preliminary data.</text>
</comment>
<dbReference type="EMBL" id="JAPDRP010000011">
    <property type="protein sequence ID" value="KAJ9643386.1"/>
    <property type="molecule type" value="Genomic_DNA"/>
</dbReference>
<accession>A0ACC2Z6T3</accession>
<sequence>MPALHPYMERRDIVSKPTDPDGLILEAWAQGYMVGSLIIMACITISNMRRGVLLHKLILIELILGTFHGTFIFAHPPVYSWYLSVTAIFLNISWSMHNFIAWMKNKPFLSRKVSYFYIGTVILAQPYWVVEIYANFTYFNNINDIFLKTRQVEALFRDPWWIFTILNLFYVIHTQYDLAFTEIIRISPRFGVLLGSMLLSIAFIIIDILAVTHAFTIPNPDGINPFWKLAYVFKCLTDTIVLDDFKTALDKLSQVKREMIRSDDFMRFKREDDPLGSPNIEGPNLGAGMNDPSVGGSEHKSSASHLDDVHLNVYDFLNESPRDRNRSMG</sequence>
<name>A0ACC2Z6T3_9PEZI</name>
<organism evidence="1 2">
    <name type="scientific">Coniosporium tulheliwenetii</name>
    <dbReference type="NCBI Taxonomy" id="3383036"/>
    <lineage>
        <taxon>Eukaryota</taxon>
        <taxon>Fungi</taxon>
        <taxon>Dikarya</taxon>
        <taxon>Ascomycota</taxon>
        <taxon>Pezizomycotina</taxon>
        <taxon>Dothideomycetes</taxon>
        <taxon>Dothideomycetes incertae sedis</taxon>
        <taxon>Coniosporium</taxon>
    </lineage>
</organism>
<keyword evidence="2" id="KW-1185">Reference proteome</keyword>
<evidence type="ECO:0000313" key="1">
    <source>
        <dbReference type="EMBL" id="KAJ9643386.1"/>
    </source>
</evidence>
<protein>
    <submittedName>
        <fullName evidence="1">Uncharacterized protein</fullName>
    </submittedName>
</protein>
<dbReference type="Proteomes" id="UP001172680">
    <property type="component" value="Unassembled WGS sequence"/>
</dbReference>
<reference evidence="1" key="1">
    <citation type="submission" date="2022-10" db="EMBL/GenBank/DDBJ databases">
        <title>Culturing micro-colonial fungi from biological soil crusts in the Mojave desert and describing Neophaeococcomyces mojavensis, and introducing the new genera and species Taxawa tesnikishii.</title>
        <authorList>
            <person name="Kurbessoian T."/>
            <person name="Stajich J.E."/>
        </authorList>
    </citation>
    <scope>NUCLEOTIDE SEQUENCE</scope>
    <source>
        <strain evidence="1">JES_115</strain>
    </source>
</reference>